<evidence type="ECO:0000256" key="2">
    <source>
        <dbReference type="ARBA" id="ARBA00006333"/>
    </source>
</evidence>
<dbReference type="PANTHER" id="PTHR35201">
    <property type="entry name" value="TERPENE SYNTHASE"/>
    <property type="match status" value="1"/>
</dbReference>
<accession>C5FSX5</accession>
<dbReference type="OrthoDB" id="2861623at2759"/>
<dbReference type="SUPFAM" id="SSF48576">
    <property type="entry name" value="Terpenoid synthases"/>
    <property type="match status" value="1"/>
</dbReference>
<evidence type="ECO:0000256" key="1">
    <source>
        <dbReference type="ARBA" id="ARBA00001946"/>
    </source>
</evidence>
<dbReference type="SFLD" id="SFLDG01020">
    <property type="entry name" value="Terpene_Cyclase_Like_2"/>
    <property type="match status" value="1"/>
</dbReference>
<dbReference type="Gene3D" id="1.10.600.10">
    <property type="entry name" value="Farnesyl Diphosphate Synthase"/>
    <property type="match status" value="1"/>
</dbReference>
<comment type="cofactor">
    <cofactor evidence="1 4">
        <name>Mg(2+)</name>
        <dbReference type="ChEBI" id="CHEBI:18420"/>
    </cofactor>
</comment>
<dbReference type="Pfam" id="PF19086">
    <property type="entry name" value="Terpene_syn_C_2"/>
    <property type="match status" value="1"/>
</dbReference>
<reference evidence="6" key="1">
    <citation type="journal article" date="2012" name="MBio">
        <title>Comparative genome analysis of Trichophyton rubrum and related dermatophytes reveals candidate genes involved in infection.</title>
        <authorList>
            <person name="Martinez D.A."/>
            <person name="Oliver B.G."/>
            <person name="Graeser Y."/>
            <person name="Goldberg J.M."/>
            <person name="Li W."/>
            <person name="Martinez-Rossi N.M."/>
            <person name="Monod M."/>
            <person name="Shelest E."/>
            <person name="Barton R.C."/>
            <person name="Birch E."/>
            <person name="Brakhage A.A."/>
            <person name="Chen Z."/>
            <person name="Gurr S.J."/>
            <person name="Heiman D."/>
            <person name="Heitman J."/>
            <person name="Kosti I."/>
            <person name="Rossi A."/>
            <person name="Saif S."/>
            <person name="Samalova M."/>
            <person name="Saunders C.W."/>
            <person name="Shea T."/>
            <person name="Summerbell R.C."/>
            <person name="Xu J."/>
            <person name="Young S."/>
            <person name="Zeng Q."/>
            <person name="Birren B.W."/>
            <person name="Cuomo C.A."/>
            <person name="White T.C."/>
        </authorList>
    </citation>
    <scope>NUCLEOTIDE SEQUENCE [LARGE SCALE GENOMIC DNA]</scope>
    <source>
        <strain evidence="6">ATCC MYA-4605 / CBS 113480</strain>
    </source>
</reference>
<evidence type="ECO:0000313" key="5">
    <source>
        <dbReference type="EMBL" id="EEQ32978.1"/>
    </source>
</evidence>
<dbReference type="SFLD" id="SFLDS00005">
    <property type="entry name" value="Isoprenoid_Synthase_Type_I"/>
    <property type="match status" value="1"/>
</dbReference>
<sequence length="385" mass="44539">MSFPAIFRWLVSAITSPHSKLRSLPAFRRHGHPNNSRDLEYRHQQEYIINLLKGSSYTIPRLEECLRGWYMGVNPAYDKIKATEGEFLARWIERDNLREMAIKVDLTLCIACFFPRTTEGKLQVLFEKMAWFFAFDDGKDNGHVDSFLTSEEFVKQDPVAFVKYWLDPNRSGPEPYVLPSCIIYRTVGPKLAVGWSEESKSQFLKTTVEYIECLMEVSKQREKYLPSLEEYIEGRIINIGVYPTLDLIPYASDIEVSDEVLRHESVQTIRYHVVRIISLMNDIFSVKKEIKDCQFDNIIPLLLVHKRMNVQAAVDYTVGLIEESYRIVSEAETRLPKLGGKAKADLDTYIEQCKDQAAGSIYFHQYSPRYLSKSAFQGDKIVVQL</sequence>
<evidence type="ECO:0000313" key="6">
    <source>
        <dbReference type="Proteomes" id="UP000002035"/>
    </source>
</evidence>
<protein>
    <recommendedName>
        <fullName evidence="4">Terpene synthase</fullName>
        <ecNumber evidence="4">4.2.3.-</ecNumber>
    </recommendedName>
</protein>
<dbReference type="VEuPathDB" id="FungiDB:MCYG_05797"/>
<dbReference type="HOGENOM" id="CLU_042538_3_2_1"/>
<dbReference type="AlphaFoldDB" id="C5FSX5"/>
<dbReference type="STRING" id="554155.C5FSX5"/>
<comment type="similarity">
    <text evidence="2 4">Belongs to the terpene synthase family.</text>
</comment>
<dbReference type="EC" id="4.2.3.-" evidence="4"/>
<dbReference type="InterPro" id="IPR034686">
    <property type="entry name" value="Terpene_cyclase-like_2"/>
</dbReference>
<dbReference type="OMA" id="IFFWDDE"/>
<dbReference type="Proteomes" id="UP000002035">
    <property type="component" value="Unassembled WGS sequence"/>
</dbReference>
<name>C5FSX5_ARTOC</name>
<dbReference type="GO" id="GO:0046872">
    <property type="term" value="F:metal ion binding"/>
    <property type="evidence" value="ECO:0007669"/>
    <property type="project" value="UniProtKB-KW"/>
</dbReference>
<keyword evidence="6" id="KW-1185">Reference proteome</keyword>
<evidence type="ECO:0000256" key="3">
    <source>
        <dbReference type="ARBA" id="ARBA00022842"/>
    </source>
</evidence>
<dbReference type="GeneID" id="9224228"/>
<dbReference type="EMBL" id="DS995705">
    <property type="protein sequence ID" value="EEQ32978.1"/>
    <property type="molecule type" value="Genomic_DNA"/>
</dbReference>
<dbReference type="RefSeq" id="XP_002845928.1">
    <property type="nucleotide sequence ID" value="XM_002845882.1"/>
</dbReference>
<keyword evidence="4" id="KW-0479">Metal-binding</keyword>
<keyword evidence="3 4" id="KW-0460">Magnesium</keyword>
<dbReference type="GO" id="GO:0010333">
    <property type="term" value="F:terpene synthase activity"/>
    <property type="evidence" value="ECO:0007669"/>
    <property type="project" value="InterPro"/>
</dbReference>
<dbReference type="eggNOG" id="ENOG502SDMI">
    <property type="taxonomic scope" value="Eukaryota"/>
</dbReference>
<organism evidence="5 6">
    <name type="scientific">Arthroderma otae (strain ATCC MYA-4605 / CBS 113480)</name>
    <name type="common">Microsporum canis</name>
    <dbReference type="NCBI Taxonomy" id="554155"/>
    <lineage>
        <taxon>Eukaryota</taxon>
        <taxon>Fungi</taxon>
        <taxon>Dikarya</taxon>
        <taxon>Ascomycota</taxon>
        <taxon>Pezizomycotina</taxon>
        <taxon>Eurotiomycetes</taxon>
        <taxon>Eurotiomycetidae</taxon>
        <taxon>Onygenales</taxon>
        <taxon>Arthrodermataceae</taxon>
        <taxon>Microsporum</taxon>
    </lineage>
</organism>
<proteinExistence type="inferred from homology"/>
<dbReference type="PANTHER" id="PTHR35201:SF4">
    <property type="entry name" value="BETA-PINACENE SYNTHASE-RELATED"/>
    <property type="match status" value="1"/>
</dbReference>
<keyword evidence="4" id="KW-0456">Lyase</keyword>
<dbReference type="GO" id="GO:0008299">
    <property type="term" value="P:isoprenoid biosynthetic process"/>
    <property type="evidence" value="ECO:0007669"/>
    <property type="project" value="UniProtKB-ARBA"/>
</dbReference>
<evidence type="ECO:0000256" key="4">
    <source>
        <dbReference type="RuleBase" id="RU366034"/>
    </source>
</evidence>
<dbReference type="InterPro" id="IPR008949">
    <property type="entry name" value="Isoprenoid_synthase_dom_sf"/>
</dbReference>
<gene>
    <name evidence="5" type="ORF">MCYG_05797</name>
</gene>